<dbReference type="InterPro" id="IPR001878">
    <property type="entry name" value="Znf_CCHC"/>
</dbReference>
<evidence type="ECO:0000259" key="1">
    <source>
        <dbReference type="SMART" id="SM00343"/>
    </source>
</evidence>
<dbReference type="SMART" id="SM00343">
    <property type="entry name" value="ZnF_C2HC"/>
    <property type="match status" value="1"/>
</dbReference>
<accession>A0ABY7DL80</accession>
<proteinExistence type="predicted"/>
<dbReference type="EMBL" id="CP111013">
    <property type="protein sequence ID" value="WAQ97643.1"/>
    <property type="molecule type" value="Genomic_DNA"/>
</dbReference>
<name>A0ABY7DL80_MYAAR</name>
<organism evidence="2 3">
    <name type="scientific">Mya arenaria</name>
    <name type="common">Soft-shell clam</name>
    <dbReference type="NCBI Taxonomy" id="6604"/>
    <lineage>
        <taxon>Eukaryota</taxon>
        <taxon>Metazoa</taxon>
        <taxon>Spiralia</taxon>
        <taxon>Lophotrochozoa</taxon>
        <taxon>Mollusca</taxon>
        <taxon>Bivalvia</taxon>
        <taxon>Autobranchia</taxon>
        <taxon>Heteroconchia</taxon>
        <taxon>Euheterodonta</taxon>
        <taxon>Imparidentia</taxon>
        <taxon>Neoheterodontei</taxon>
        <taxon>Myida</taxon>
        <taxon>Myoidea</taxon>
        <taxon>Myidae</taxon>
        <taxon>Mya</taxon>
    </lineage>
</organism>
<protein>
    <recommendedName>
        <fullName evidence="1">CCHC-type domain-containing protein</fullName>
    </recommendedName>
</protein>
<dbReference type="Proteomes" id="UP001164746">
    <property type="component" value="Chromosome 2"/>
</dbReference>
<evidence type="ECO:0000313" key="2">
    <source>
        <dbReference type="EMBL" id="WAQ97643.1"/>
    </source>
</evidence>
<evidence type="ECO:0000313" key="3">
    <source>
        <dbReference type="Proteomes" id="UP001164746"/>
    </source>
</evidence>
<sequence length="115" mass="12928">MRNQSSEELYAAIITEGNEELVSCVLIADGGGNVGHTGATTVTRGQECLQNMNKGWDHSHIIHNICNIESRMNTLSRVKSYHAYRNKRNIPTRCFQCQEFGHIAAICKKVNFCEN</sequence>
<feature type="domain" description="CCHC-type" evidence="1">
    <location>
        <begin position="93"/>
        <end position="109"/>
    </location>
</feature>
<keyword evidence="3" id="KW-1185">Reference proteome</keyword>
<reference evidence="2" key="1">
    <citation type="submission" date="2022-11" db="EMBL/GenBank/DDBJ databases">
        <title>Centuries of genome instability and evolution in soft-shell clam transmissible cancer (bioRxiv).</title>
        <authorList>
            <person name="Hart S.F.M."/>
            <person name="Yonemitsu M.A."/>
            <person name="Giersch R.M."/>
            <person name="Beal B.F."/>
            <person name="Arriagada G."/>
            <person name="Davis B.W."/>
            <person name="Ostrander E.A."/>
            <person name="Goff S.P."/>
            <person name="Metzger M.J."/>
        </authorList>
    </citation>
    <scope>NUCLEOTIDE SEQUENCE</scope>
    <source>
        <strain evidence="2">MELC-2E11</strain>
        <tissue evidence="2">Siphon/mantle</tissue>
    </source>
</reference>
<gene>
    <name evidence="2" type="ORF">MAR_030333</name>
</gene>